<evidence type="ECO:0000256" key="8">
    <source>
        <dbReference type="ARBA" id="ARBA00023135"/>
    </source>
</evidence>
<dbReference type="EMBL" id="CAJFCJ010000012">
    <property type="protein sequence ID" value="CAD5120345.1"/>
    <property type="molecule type" value="Genomic_DNA"/>
</dbReference>
<accession>A0A7I8W0Q9</accession>
<evidence type="ECO:0000256" key="4">
    <source>
        <dbReference type="ARBA" id="ARBA00009352"/>
    </source>
</evidence>
<dbReference type="PIRSF" id="PIRSF038995">
    <property type="entry name" value="SRP68"/>
    <property type="match status" value="1"/>
</dbReference>
<comment type="subcellular location">
    <subcellularLocation>
        <location evidence="2 12">Cytoplasm</location>
    </subcellularLocation>
    <subcellularLocation>
        <location evidence="1">Endoplasmic reticulum</location>
    </subcellularLocation>
    <subcellularLocation>
        <location evidence="3">Nucleus</location>
        <location evidence="3">Nucleolus</location>
    </subcellularLocation>
</comment>
<dbReference type="FunFam" id="1.10.3450.40:FF:000001">
    <property type="entry name" value="Signal recognition particle subunit SRP68"/>
    <property type="match status" value="1"/>
</dbReference>
<dbReference type="CDD" id="cd15481">
    <property type="entry name" value="SRP68-RBD"/>
    <property type="match status" value="1"/>
</dbReference>
<comment type="similarity">
    <text evidence="4 12">Belongs to the SRP68 family.</text>
</comment>
<feature type="region of interest" description="Disordered" evidence="14">
    <location>
        <begin position="1"/>
        <end position="24"/>
    </location>
</feature>
<dbReference type="GO" id="GO:0006614">
    <property type="term" value="P:SRP-dependent cotranslational protein targeting to membrane"/>
    <property type="evidence" value="ECO:0007669"/>
    <property type="project" value="InterPro"/>
</dbReference>
<dbReference type="GO" id="GO:0005786">
    <property type="term" value="C:signal recognition particle, endoplasmic reticulum targeting"/>
    <property type="evidence" value="ECO:0007669"/>
    <property type="project" value="UniProtKB-KW"/>
</dbReference>
<comment type="function">
    <text evidence="12">Component of the signal recognition particle (SRP) complex, a ribonucleoprotein complex that mediates the cotranslational targeting of secretory and membrane proteins to the endoplasmic reticulum (ER). The SRP complex interacts with the signal sequence in nascent secretory and membrane proteins and directs them to the membrane of the ER.</text>
</comment>
<organism evidence="15 16">
    <name type="scientific">Dimorphilus gyrociliatus</name>
    <dbReference type="NCBI Taxonomy" id="2664684"/>
    <lineage>
        <taxon>Eukaryota</taxon>
        <taxon>Metazoa</taxon>
        <taxon>Spiralia</taxon>
        <taxon>Lophotrochozoa</taxon>
        <taxon>Annelida</taxon>
        <taxon>Polychaeta</taxon>
        <taxon>Polychaeta incertae sedis</taxon>
        <taxon>Dinophilidae</taxon>
        <taxon>Dimorphilus</taxon>
    </lineage>
</organism>
<proteinExistence type="inferred from homology"/>
<name>A0A7I8W0Q9_9ANNE</name>
<dbReference type="GO" id="GO:0005730">
    <property type="term" value="C:nucleolus"/>
    <property type="evidence" value="ECO:0007669"/>
    <property type="project" value="UniProtKB-SubCell"/>
</dbReference>
<evidence type="ECO:0000256" key="6">
    <source>
        <dbReference type="ARBA" id="ARBA00022824"/>
    </source>
</evidence>
<dbReference type="GO" id="GO:0005829">
    <property type="term" value="C:cytosol"/>
    <property type="evidence" value="ECO:0007669"/>
    <property type="project" value="UniProtKB-ARBA"/>
</dbReference>
<evidence type="ECO:0000313" key="15">
    <source>
        <dbReference type="EMBL" id="CAD5120345.1"/>
    </source>
</evidence>
<dbReference type="GO" id="GO:0008312">
    <property type="term" value="F:7S RNA binding"/>
    <property type="evidence" value="ECO:0007669"/>
    <property type="project" value="InterPro"/>
</dbReference>
<evidence type="ECO:0000256" key="3">
    <source>
        <dbReference type="ARBA" id="ARBA00004604"/>
    </source>
</evidence>
<evidence type="ECO:0000256" key="11">
    <source>
        <dbReference type="ARBA" id="ARBA00029498"/>
    </source>
</evidence>
<evidence type="ECO:0000256" key="7">
    <source>
        <dbReference type="ARBA" id="ARBA00022884"/>
    </source>
</evidence>
<keyword evidence="8 12" id="KW-0733">Signal recognition particle</keyword>
<dbReference type="AlphaFoldDB" id="A0A7I8W0Q9"/>
<dbReference type="InterPro" id="IPR038253">
    <property type="entry name" value="SRP68_N_sf"/>
</dbReference>
<sequence length="598" mass="68600">MADVDIENSKSEQKTTQDQTKPELKDSLTLEALRIVKDAQQQHGLRHDDYHRYRQYCARRLRRVRKSLHFPQGNMRKVQPKKVTEDHLKDVKFLLIPLFEAERAWAYAVALKSESNTEPRKKYHKLSRLRKAVQHASLLNALCSAKVCDARSKLEAEAYESWMRASYEFELEKWQEAVTGFQKAQTIYNRLFDAITDDSKELYKIRCDEITPILRYCEYNIGDKSAMEELRKLRMTQGGALSSQLDELIEKTKAKQVATLSEVSWRGKIIPIKSETIRVHLLNVQELERSLSESENAEAKLSIYESLLKDLIDSAAALKEESKDDPTFRSIIRGQQIEGRVPQSVHLYSYIMYKRLNHNIDRYLLMINQAKQNLEVPSNSDQKKTKPHELARLYDTIVQNANDITTLPGLEEDLELKRECKVKIAVFKTYRCYYAARAYQNVSKWGETMALYDLVEVRGTKALEQLENTNSDNAFKSDILNLINEADAGKSVCRVSKVSDIHDLNKRTKKLSVKDLKIPLDERLDLFGEDRSLTGDQVNLTSLPPDFEPVACKPLFFDLALSLLKFPNLDDQIGEKKSAAAGGGIGGMIKSLWGWGKK</sequence>
<dbReference type="OrthoDB" id="10255118at2759"/>
<feature type="compositionally biased region" description="Basic and acidic residues" evidence="14">
    <location>
        <begin position="7"/>
        <end position="24"/>
    </location>
</feature>
<dbReference type="GO" id="GO:0005047">
    <property type="term" value="F:signal recognition particle binding"/>
    <property type="evidence" value="ECO:0007669"/>
    <property type="project" value="InterPro"/>
</dbReference>
<evidence type="ECO:0000256" key="9">
    <source>
        <dbReference type="ARBA" id="ARBA00023242"/>
    </source>
</evidence>
<keyword evidence="6" id="KW-0256">Endoplasmic reticulum</keyword>
<evidence type="ECO:0000256" key="5">
    <source>
        <dbReference type="ARBA" id="ARBA00022490"/>
    </source>
</evidence>
<protein>
    <recommendedName>
        <fullName evidence="11 12">Signal recognition particle subunit SRP68</fullName>
        <shortName evidence="12">SRP68</shortName>
    </recommendedName>
</protein>
<keyword evidence="16" id="KW-1185">Reference proteome</keyword>
<evidence type="ECO:0000256" key="12">
    <source>
        <dbReference type="PIRNR" id="PIRNR038995"/>
    </source>
</evidence>
<keyword evidence="5 12" id="KW-0963">Cytoplasm</keyword>
<gene>
    <name evidence="15" type="ORF">DGYR_LOCUS8452</name>
</gene>
<feature type="coiled-coil region" evidence="13">
    <location>
        <begin position="277"/>
        <end position="321"/>
    </location>
</feature>
<keyword evidence="10 12" id="KW-0687">Ribonucleoprotein</keyword>
<comment type="caution">
    <text evidence="15">The sequence shown here is derived from an EMBL/GenBank/DDBJ whole genome shotgun (WGS) entry which is preliminary data.</text>
</comment>
<evidence type="ECO:0000313" key="16">
    <source>
        <dbReference type="Proteomes" id="UP000549394"/>
    </source>
</evidence>
<keyword evidence="9" id="KW-0539">Nucleus</keyword>
<dbReference type="Gene3D" id="1.10.3450.40">
    <property type="entry name" value="Signal recognition particle, SRP68 subunit, RNA-binding domain"/>
    <property type="match status" value="1"/>
</dbReference>
<evidence type="ECO:0000256" key="13">
    <source>
        <dbReference type="SAM" id="Coils"/>
    </source>
</evidence>
<reference evidence="15 16" key="1">
    <citation type="submission" date="2020-08" db="EMBL/GenBank/DDBJ databases">
        <authorList>
            <person name="Hejnol A."/>
        </authorList>
    </citation>
    <scope>NUCLEOTIDE SEQUENCE [LARGE SCALE GENOMIC DNA]</scope>
</reference>
<evidence type="ECO:0000256" key="14">
    <source>
        <dbReference type="SAM" id="MobiDB-lite"/>
    </source>
</evidence>
<dbReference type="InterPro" id="IPR034652">
    <property type="entry name" value="SRP68-RBD"/>
</dbReference>
<keyword evidence="13" id="KW-0175">Coiled coil</keyword>
<dbReference type="GO" id="GO:0005783">
    <property type="term" value="C:endoplasmic reticulum"/>
    <property type="evidence" value="ECO:0007669"/>
    <property type="project" value="UniProtKB-SubCell"/>
</dbReference>
<dbReference type="Proteomes" id="UP000549394">
    <property type="component" value="Unassembled WGS sequence"/>
</dbReference>
<evidence type="ECO:0000256" key="1">
    <source>
        <dbReference type="ARBA" id="ARBA00004240"/>
    </source>
</evidence>
<keyword evidence="7 12" id="KW-0694">RNA-binding</keyword>
<dbReference type="GO" id="GO:0030942">
    <property type="term" value="F:endoplasmic reticulum signal peptide binding"/>
    <property type="evidence" value="ECO:0007669"/>
    <property type="project" value="InterPro"/>
</dbReference>
<dbReference type="InterPro" id="IPR026258">
    <property type="entry name" value="SRP68"/>
</dbReference>
<evidence type="ECO:0000256" key="10">
    <source>
        <dbReference type="ARBA" id="ARBA00023274"/>
    </source>
</evidence>
<dbReference type="Pfam" id="PF16969">
    <property type="entry name" value="SRP68"/>
    <property type="match status" value="1"/>
</dbReference>
<dbReference type="PANTHER" id="PTHR12860">
    <property type="entry name" value="SIGNAL RECOGNITION PARTICLE 68 KDA PROTEIN"/>
    <property type="match status" value="1"/>
</dbReference>
<evidence type="ECO:0000256" key="2">
    <source>
        <dbReference type="ARBA" id="ARBA00004496"/>
    </source>
</evidence>
<dbReference type="PANTHER" id="PTHR12860:SF0">
    <property type="entry name" value="SIGNAL RECOGNITION PARTICLE SUBUNIT SRP68"/>
    <property type="match status" value="1"/>
</dbReference>